<organism evidence="1 2">
    <name type="scientific">Serendipita vermifera MAFF 305830</name>
    <dbReference type="NCBI Taxonomy" id="933852"/>
    <lineage>
        <taxon>Eukaryota</taxon>
        <taxon>Fungi</taxon>
        <taxon>Dikarya</taxon>
        <taxon>Basidiomycota</taxon>
        <taxon>Agaricomycotina</taxon>
        <taxon>Agaricomycetes</taxon>
        <taxon>Sebacinales</taxon>
        <taxon>Serendipitaceae</taxon>
        <taxon>Serendipita</taxon>
    </lineage>
</organism>
<dbReference type="Proteomes" id="UP000054097">
    <property type="component" value="Unassembled WGS sequence"/>
</dbReference>
<protein>
    <submittedName>
        <fullName evidence="1">Uncharacterized protein</fullName>
    </submittedName>
</protein>
<accession>A0A0C3B3D9</accession>
<dbReference type="HOGENOM" id="CLU_2086272_0_0_1"/>
<proteinExistence type="predicted"/>
<reference evidence="1 2" key="1">
    <citation type="submission" date="2014-04" db="EMBL/GenBank/DDBJ databases">
        <authorList>
            <consortium name="DOE Joint Genome Institute"/>
            <person name="Kuo A."/>
            <person name="Zuccaro A."/>
            <person name="Kohler A."/>
            <person name="Nagy L.G."/>
            <person name="Floudas D."/>
            <person name="Copeland A."/>
            <person name="Barry K.W."/>
            <person name="Cichocki N."/>
            <person name="Veneault-Fourrey C."/>
            <person name="LaButti K."/>
            <person name="Lindquist E.A."/>
            <person name="Lipzen A."/>
            <person name="Lundell T."/>
            <person name="Morin E."/>
            <person name="Murat C."/>
            <person name="Sun H."/>
            <person name="Tunlid A."/>
            <person name="Henrissat B."/>
            <person name="Grigoriev I.V."/>
            <person name="Hibbett D.S."/>
            <person name="Martin F."/>
            <person name="Nordberg H.P."/>
            <person name="Cantor M.N."/>
            <person name="Hua S.X."/>
        </authorList>
    </citation>
    <scope>NUCLEOTIDE SEQUENCE [LARGE SCALE GENOMIC DNA]</scope>
    <source>
        <strain evidence="1 2">MAFF 305830</strain>
    </source>
</reference>
<keyword evidence="2" id="KW-1185">Reference proteome</keyword>
<sequence>MLSKWPHMQHLSMNLTYREKFDWRKELSAAFLREEDPLCPNLITLKLWTNWQEADSYRWELVVEQLFQIHNRGSLSEVSWAGTREEYHPGSKSMVIRPTVIRRRDIVAHTHLPGGMV</sequence>
<gene>
    <name evidence="1" type="ORF">M408DRAFT_198779</name>
</gene>
<name>A0A0C3B3D9_SERVB</name>
<dbReference type="EMBL" id="KN824309">
    <property type="protein sequence ID" value="KIM26026.1"/>
    <property type="molecule type" value="Genomic_DNA"/>
</dbReference>
<evidence type="ECO:0000313" key="1">
    <source>
        <dbReference type="EMBL" id="KIM26026.1"/>
    </source>
</evidence>
<reference evidence="2" key="2">
    <citation type="submission" date="2015-01" db="EMBL/GenBank/DDBJ databases">
        <title>Evolutionary Origins and Diversification of the Mycorrhizal Mutualists.</title>
        <authorList>
            <consortium name="DOE Joint Genome Institute"/>
            <consortium name="Mycorrhizal Genomics Consortium"/>
            <person name="Kohler A."/>
            <person name="Kuo A."/>
            <person name="Nagy L.G."/>
            <person name="Floudas D."/>
            <person name="Copeland A."/>
            <person name="Barry K.W."/>
            <person name="Cichocki N."/>
            <person name="Veneault-Fourrey C."/>
            <person name="LaButti K."/>
            <person name="Lindquist E.A."/>
            <person name="Lipzen A."/>
            <person name="Lundell T."/>
            <person name="Morin E."/>
            <person name="Murat C."/>
            <person name="Riley R."/>
            <person name="Ohm R."/>
            <person name="Sun H."/>
            <person name="Tunlid A."/>
            <person name="Henrissat B."/>
            <person name="Grigoriev I.V."/>
            <person name="Hibbett D.S."/>
            <person name="Martin F."/>
        </authorList>
    </citation>
    <scope>NUCLEOTIDE SEQUENCE [LARGE SCALE GENOMIC DNA]</scope>
    <source>
        <strain evidence="2">MAFF 305830</strain>
    </source>
</reference>
<evidence type="ECO:0000313" key="2">
    <source>
        <dbReference type="Proteomes" id="UP000054097"/>
    </source>
</evidence>
<dbReference type="AlphaFoldDB" id="A0A0C3B3D9"/>